<keyword evidence="5" id="KW-0472">Membrane</keyword>
<dbReference type="Gene3D" id="3.40.50.12780">
    <property type="entry name" value="N-terminal domain of ligase-like"/>
    <property type="match status" value="1"/>
</dbReference>
<reference evidence="9" key="1">
    <citation type="journal article" date="2024" name="IScience">
        <title>Strigolactones Initiate the Formation of Haustorium-like Structures in Castilleja.</title>
        <authorList>
            <person name="Buerger M."/>
            <person name="Peterson D."/>
            <person name="Chory J."/>
        </authorList>
    </citation>
    <scope>NUCLEOTIDE SEQUENCE [LARGE SCALE GENOMIC DNA]</scope>
</reference>
<evidence type="ECO:0000256" key="1">
    <source>
        <dbReference type="ARBA" id="ARBA00006432"/>
    </source>
</evidence>
<dbReference type="GO" id="GO:0016207">
    <property type="term" value="F:4-coumarate-CoA ligase activity"/>
    <property type="evidence" value="ECO:0007669"/>
    <property type="project" value="UniProtKB-EC"/>
</dbReference>
<keyword evidence="5" id="KW-0812">Transmembrane</keyword>
<gene>
    <name evidence="8" type="ORF">CASFOL_031818</name>
</gene>
<evidence type="ECO:0000313" key="8">
    <source>
        <dbReference type="EMBL" id="KAL3623002.1"/>
    </source>
</evidence>
<keyword evidence="9" id="KW-1185">Reference proteome</keyword>
<dbReference type="Proteomes" id="UP001632038">
    <property type="component" value="Unassembled WGS sequence"/>
</dbReference>
<dbReference type="SUPFAM" id="SSF56801">
    <property type="entry name" value="Acetyl-CoA synthetase-like"/>
    <property type="match status" value="1"/>
</dbReference>
<keyword evidence="5" id="KW-1133">Transmembrane helix</keyword>
<feature type="domain" description="AMP-dependent synthetase/ligase" evidence="6">
    <location>
        <begin position="151"/>
        <end position="238"/>
    </location>
</feature>
<dbReference type="InterPro" id="IPR042099">
    <property type="entry name" value="ANL_N_sf"/>
</dbReference>
<dbReference type="EC" id="6.2.1.12" evidence="2"/>
<organism evidence="8 9">
    <name type="scientific">Castilleja foliolosa</name>
    <dbReference type="NCBI Taxonomy" id="1961234"/>
    <lineage>
        <taxon>Eukaryota</taxon>
        <taxon>Viridiplantae</taxon>
        <taxon>Streptophyta</taxon>
        <taxon>Embryophyta</taxon>
        <taxon>Tracheophyta</taxon>
        <taxon>Spermatophyta</taxon>
        <taxon>Magnoliopsida</taxon>
        <taxon>eudicotyledons</taxon>
        <taxon>Gunneridae</taxon>
        <taxon>Pentapetalae</taxon>
        <taxon>asterids</taxon>
        <taxon>lamiids</taxon>
        <taxon>Lamiales</taxon>
        <taxon>Orobanchaceae</taxon>
        <taxon>Pedicularideae</taxon>
        <taxon>Castillejinae</taxon>
        <taxon>Castilleja</taxon>
    </lineage>
</organism>
<evidence type="ECO:0000256" key="4">
    <source>
        <dbReference type="ARBA" id="ARBA00034252"/>
    </source>
</evidence>
<dbReference type="InterPro" id="IPR000873">
    <property type="entry name" value="AMP-dep_synth/lig_dom"/>
</dbReference>
<dbReference type="InterPro" id="IPR045851">
    <property type="entry name" value="AMP-bd_C_sf"/>
</dbReference>
<dbReference type="PANTHER" id="PTHR24096">
    <property type="entry name" value="LONG-CHAIN-FATTY-ACID--COA LIGASE"/>
    <property type="match status" value="1"/>
</dbReference>
<dbReference type="Pfam" id="PF13193">
    <property type="entry name" value="AMP-binding_C"/>
    <property type="match status" value="1"/>
</dbReference>
<keyword evidence="3" id="KW-0436">Ligase</keyword>
<evidence type="ECO:0000259" key="6">
    <source>
        <dbReference type="Pfam" id="PF00501"/>
    </source>
</evidence>
<evidence type="ECO:0000256" key="5">
    <source>
        <dbReference type="SAM" id="Phobius"/>
    </source>
</evidence>
<sequence>MFYHLYNQVFGNVLKRVFVIGFSILVFLVQLRSIKARWCYLKYGREYVAANPSDSGFLKVLFVMHGFASLHTQGRGSKPKVSIDVPATLQPGKHKIDLLSLTVGLQNSGAFFDKTSAGVMGPVELKGSQNGSYVHIRRKFGVVYWKLLLLAPLSKKSISEFNDMLPHVDFIQVYGMTESTGVGTWGYNTVEVRKYSSVGFLSPNVEAKVVDWVTGSHLPPGSVGELWLRSPGNMKGYLNNIEATNAALDKEGNWLHTGDIVYFDQEGYLYVTDRLKEIIKYKGCQVAPADLEAVLMSHPEVLDAAVTGAIDEEAGEIPVAFVVLKDGSSVSQTAIMDYVAKQVAPYKKVRKVYLRG</sequence>
<feature type="transmembrane region" description="Helical" evidence="5">
    <location>
        <begin position="13"/>
        <end position="31"/>
    </location>
</feature>
<dbReference type="EMBL" id="JAVIJP010000054">
    <property type="protein sequence ID" value="KAL3623002.1"/>
    <property type="molecule type" value="Genomic_DNA"/>
</dbReference>
<evidence type="ECO:0000256" key="2">
    <source>
        <dbReference type="ARBA" id="ARBA00012959"/>
    </source>
</evidence>
<dbReference type="Pfam" id="PF00501">
    <property type="entry name" value="AMP-binding"/>
    <property type="match status" value="1"/>
</dbReference>
<protein>
    <recommendedName>
        <fullName evidence="2">4-coumarate--CoA ligase</fullName>
        <ecNumber evidence="2">6.2.1.12</ecNumber>
    </recommendedName>
</protein>
<proteinExistence type="inferred from homology"/>
<comment type="catalytic activity">
    <reaction evidence="4">
        <text>(E)-4-coumarate + ATP + CoA = (E)-4-coumaroyl-CoA + AMP + diphosphate</text>
        <dbReference type="Rhea" id="RHEA:19641"/>
        <dbReference type="ChEBI" id="CHEBI:12876"/>
        <dbReference type="ChEBI" id="CHEBI:30616"/>
        <dbReference type="ChEBI" id="CHEBI:33019"/>
        <dbReference type="ChEBI" id="CHEBI:57287"/>
        <dbReference type="ChEBI" id="CHEBI:85008"/>
        <dbReference type="ChEBI" id="CHEBI:456215"/>
        <dbReference type="EC" id="6.2.1.12"/>
    </reaction>
    <physiologicalReaction direction="left-to-right" evidence="4">
        <dbReference type="Rhea" id="RHEA:19642"/>
    </physiologicalReaction>
</comment>
<comment type="caution">
    <text evidence="8">The sequence shown here is derived from an EMBL/GenBank/DDBJ whole genome shotgun (WGS) entry which is preliminary data.</text>
</comment>
<evidence type="ECO:0000259" key="7">
    <source>
        <dbReference type="Pfam" id="PF13193"/>
    </source>
</evidence>
<evidence type="ECO:0000256" key="3">
    <source>
        <dbReference type="ARBA" id="ARBA00022598"/>
    </source>
</evidence>
<dbReference type="InterPro" id="IPR025110">
    <property type="entry name" value="AMP-bd_C"/>
</dbReference>
<evidence type="ECO:0000313" key="9">
    <source>
        <dbReference type="Proteomes" id="UP001632038"/>
    </source>
</evidence>
<accession>A0ABD3C0F2</accession>
<name>A0ABD3C0F2_9LAMI</name>
<dbReference type="AlphaFoldDB" id="A0ABD3C0F2"/>
<dbReference type="PANTHER" id="PTHR24096:SF149">
    <property type="entry name" value="AMP-BINDING DOMAIN-CONTAINING PROTEIN-RELATED"/>
    <property type="match status" value="1"/>
</dbReference>
<feature type="domain" description="AMP-binding enzyme C-terminal" evidence="7">
    <location>
        <begin position="291"/>
        <end position="353"/>
    </location>
</feature>
<comment type="similarity">
    <text evidence="1">Belongs to the ATP-dependent AMP-binding enzyme family.</text>
</comment>
<dbReference type="Gene3D" id="3.30.300.30">
    <property type="match status" value="1"/>
</dbReference>